<dbReference type="Gene3D" id="1.10.3210.10">
    <property type="entry name" value="Hypothetical protein af1432"/>
    <property type="match status" value="1"/>
</dbReference>
<sequence length="553" mass="61680">MSAGVKLTNGRRPLLTRAQLADSDLAQKIRLVGDPKIIQQFGLPGATINLSAISAQNFRDQLDLKGGGENLTGWLTEKLRVYGGTSQLPVILARLGVTRPQVEQLLAEELMRTMAGSAIATLSMPDEFEAAAYIYSLTNDFIILANASEADDHDHVNFIINIMLKAIQLHDPGTAVHSGVVTFYAAKIAAALGIPVDGKLFQRIKTASLLHDIGKLGIPAATLKLPRPNKDEIVLLNEHLSVSIYFLSGIMWLKNIIPPVQHHHDIKKDYPAWAREGVLTPEQQLAIQIIMVADRFDGMTSDRLHKSEGEYSLRRGGIEQRQKVFSKKEAIDQIRSEGCDLAVLEALEEVLQSGARRLIDLKEHFRLDELTMVWYGIEHLIKKSILPIGPEERQMSLTDRYLRAKRALLWLISGRPVEPLGATDLIRAVRQAVEQKIFEEKLGQKFSAIMGTDLSPMMTLLLFRALRADELLGGDSFLKLAQVFMFYGRNEDKQISVIKKLTLDDEEHMPEFLDWVSTALYGESTLDLPVAGERAFAEQVKAFYETAIKEGLT</sequence>
<protein>
    <recommendedName>
        <fullName evidence="1">HD-GYP domain-containing protein</fullName>
    </recommendedName>
</protein>
<evidence type="ECO:0000259" key="1">
    <source>
        <dbReference type="PROSITE" id="PS51832"/>
    </source>
</evidence>
<organism evidence="2 3">
    <name type="scientific">candidate division WOR-1 bacterium RIFCSPHIGHO2_01_FULL_53_15</name>
    <dbReference type="NCBI Taxonomy" id="1802564"/>
    <lineage>
        <taxon>Bacteria</taxon>
        <taxon>Bacillati</taxon>
        <taxon>Saganbacteria</taxon>
    </lineage>
</organism>
<evidence type="ECO:0000313" key="2">
    <source>
        <dbReference type="EMBL" id="OGB89290.1"/>
    </source>
</evidence>
<comment type="caution">
    <text evidence="2">The sequence shown here is derived from an EMBL/GenBank/DDBJ whole genome shotgun (WGS) entry which is preliminary data.</text>
</comment>
<dbReference type="SMART" id="SM00471">
    <property type="entry name" value="HDc"/>
    <property type="match status" value="1"/>
</dbReference>
<accession>A0A1F4Q0A2</accession>
<dbReference type="EMBL" id="METM01000027">
    <property type="protein sequence ID" value="OGB89290.1"/>
    <property type="molecule type" value="Genomic_DNA"/>
</dbReference>
<dbReference type="PANTHER" id="PTHR43155">
    <property type="entry name" value="CYCLIC DI-GMP PHOSPHODIESTERASE PA4108-RELATED"/>
    <property type="match status" value="1"/>
</dbReference>
<gene>
    <name evidence="2" type="ORF">A2625_03890</name>
</gene>
<dbReference type="Pfam" id="PF01966">
    <property type="entry name" value="HD"/>
    <property type="match status" value="1"/>
</dbReference>
<dbReference type="PANTHER" id="PTHR43155:SF2">
    <property type="entry name" value="CYCLIC DI-GMP PHOSPHODIESTERASE PA4108"/>
    <property type="match status" value="1"/>
</dbReference>
<dbReference type="SUPFAM" id="SSF109604">
    <property type="entry name" value="HD-domain/PDEase-like"/>
    <property type="match status" value="1"/>
</dbReference>
<dbReference type="CDD" id="cd00077">
    <property type="entry name" value="HDc"/>
    <property type="match status" value="1"/>
</dbReference>
<dbReference type="InterPro" id="IPR006674">
    <property type="entry name" value="HD_domain"/>
</dbReference>
<evidence type="ECO:0000313" key="3">
    <source>
        <dbReference type="Proteomes" id="UP000178724"/>
    </source>
</evidence>
<proteinExistence type="predicted"/>
<dbReference type="AlphaFoldDB" id="A0A1F4Q0A2"/>
<dbReference type="InterPro" id="IPR037522">
    <property type="entry name" value="HD_GYP_dom"/>
</dbReference>
<reference evidence="2 3" key="1">
    <citation type="journal article" date="2016" name="Nat. Commun.">
        <title>Thousands of microbial genomes shed light on interconnected biogeochemical processes in an aquifer system.</title>
        <authorList>
            <person name="Anantharaman K."/>
            <person name="Brown C.T."/>
            <person name="Hug L.A."/>
            <person name="Sharon I."/>
            <person name="Castelle C.J."/>
            <person name="Probst A.J."/>
            <person name="Thomas B.C."/>
            <person name="Singh A."/>
            <person name="Wilkins M.J."/>
            <person name="Karaoz U."/>
            <person name="Brodie E.L."/>
            <person name="Williams K.H."/>
            <person name="Hubbard S.S."/>
            <person name="Banfield J.F."/>
        </authorList>
    </citation>
    <scope>NUCLEOTIDE SEQUENCE [LARGE SCALE GENOMIC DNA]</scope>
</reference>
<name>A0A1F4Q0A2_UNCSA</name>
<feature type="domain" description="HD-GYP" evidence="1">
    <location>
        <begin position="152"/>
        <end position="350"/>
    </location>
</feature>
<dbReference type="InterPro" id="IPR003607">
    <property type="entry name" value="HD/PDEase_dom"/>
</dbReference>
<dbReference type="PROSITE" id="PS51832">
    <property type="entry name" value="HD_GYP"/>
    <property type="match status" value="1"/>
</dbReference>
<dbReference type="Proteomes" id="UP000178724">
    <property type="component" value="Unassembled WGS sequence"/>
</dbReference>